<dbReference type="GO" id="GO:0016747">
    <property type="term" value="F:acyltransferase activity, transferring groups other than amino-acyl groups"/>
    <property type="evidence" value="ECO:0007669"/>
    <property type="project" value="TreeGrafter"/>
</dbReference>
<dbReference type="AlphaFoldDB" id="A0A6N8HW79"/>
<protein>
    <submittedName>
        <fullName evidence="2">Acetylesterase</fullName>
    </submittedName>
    <submittedName>
        <fullName evidence="1">Endo-1,4-beta-xylanase Z</fullName>
        <ecNumber evidence="1">3.2.1.8</ecNumber>
    </submittedName>
</protein>
<gene>
    <name evidence="1" type="primary">xynZ</name>
    <name evidence="1" type="ORF">CAFE_04750</name>
    <name evidence="2" type="ORF">HCR03_08935</name>
</gene>
<reference evidence="1 3" key="1">
    <citation type="submission" date="2019-09" db="EMBL/GenBank/DDBJ databases">
        <title>Genome sequence of Clostridium sp. EA1.</title>
        <authorList>
            <person name="Poehlein A."/>
            <person name="Bengelsdorf F.R."/>
            <person name="Daniel R."/>
        </authorList>
    </citation>
    <scope>NUCLEOTIDE SEQUENCE [LARGE SCALE GENOMIC DNA]</scope>
    <source>
        <strain evidence="1 3">EA1</strain>
    </source>
</reference>
<keyword evidence="1" id="KW-0624">Polysaccharide degradation</keyword>
<dbReference type="Proteomes" id="UP000515909">
    <property type="component" value="Chromosome"/>
</dbReference>
<dbReference type="PANTHER" id="PTHR48098:SF1">
    <property type="entry name" value="DIACYLGLYCEROL ACYLTRANSFERASE_MYCOLYLTRANSFERASE AG85A"/>
    <property type="match status" value="1"/>
</dbReference>
<keyword evidence="1" id="KW-0326">Glycosidase</keyword>
<dbReference type="InterPro" id="IPR000801">
    <property type="entry name" value="Esterase-like"/>
</dbReference>
<reference evidence="2 4" key="2">
    <citation type="submission" date="2020-08" db="EMBL/GenBank/DDBJ databases">
        <title>The isolate Caproiciproducens sp. 7D4C2 produces n-caproate at mildly acidic conditions from hexoses: genome and rBOX comparison with related strains and chain-elongating bacteria.</title>
        <authorList>
            <person name="Esquivel-Elizondo S."/>
            <person name="Bagci C."/>
            <person name="Temovska M."/>
            <person name="Jeon B.S."/>
            <person name="Bessarab I."/>
            <person name="Williams R.B.H."/>
            <person name="Huson D.H."/>
            <person name="Angenent L.T."/>
        </authorList>
    </citation>
    <scope>NUCLEOTIDE SEQUENCE [LARGE SCALE GENOMIC DNA]</scope>
    <source>
        <strain evidence="2 4">7D4C2</strain>
    </source>
</reference>
<dbReference type="SUPFAM" id="SSF53474">
    <property type="entry name" value="alpha/beta-Hydrolases"/>
    <property type="match status" value="1"/>
</dbReference>
<evidence type="ECO:0000313" key="1">
    <source>
        <dbReference type="EMBL" id="MVB09810.1"/>
    </source>
</evidence>
<keyword evidence="1" id="KW-0378">Hydrolase</keyword>
<evidence type="ECO:0000313" key="2">
    <source>
        <dbReference type="EMBL" id="QNK42311.1"/>
    </source>
</evidence>
<dbReference type="EMBL" id="VWXL01000014">
    <property type="protein sequence ID" value="MVB09810.1"/>
    <property type="molecule type" value="Genomic_DNA"/>
</dbReference>
<dbReference type="GO" id="GO:0045493">
    <property type="term" value="P:xylan catabolic process"/>
    <property type="evidence" value="ECO:0007669"/>
    <property type="project" value="UniProtKB-KW"/>
</dbReference>
<dbReference type="PANTHER" id="PTHR48098">
    <property type="entry name" value="ENTEROCHELIN ESTERASE-RELATED"/>
    <property type="match status" value="1"/>
</dbReference>
<dbReference type="EMBL" id="CP060286">
    <property type="protein sequence ID" value="QNK42311.1"/>
    <property type="molecule type" value="Genomic_DNA"/>
</dbReference>
<organism evidence="1 3">
    <name type="scientific">Caproicibacter fermentans</name>
    <dbReference type="NCBI Taxonomy" id="2576756"/>
    <lineage>
        <taxon>Bacteria</taxon>
        <taxon>Bacillati</taxon>
        <taxon>Bacillota</taxon>
        <taxon>Clostridia</taxon>
        <taxon>Eubacteriales</taxon>
        <taxon>Acutalibacteraceae</taxon>
        <taxon>Caproicibacter</taxon>
    </lineage>
</organism>
<dbReference type="InterPro" id="IPR050583">
    <property type="entry name" value="Mycobacterial_A85_antigen"/>
</dbReference>
<evidence type="ECO:0000313" key="3">
    <source>
        <dbReference type="Proteomes" id="UP000469440"/>
    </source>
</evidence>
<dbReference type="Pfam" id="PF00756">
    <property type="entry name" value="Esterase"/>
    <property type="match status" value="1"/>
</dbReference>
<dbReference type="EC" id="3.2.1.8" evidence="1"/>
<keyword evidence="3" id="KW-1185">Reference proteome</keyword>
<dbReference type="Proteomes" id="UP000469440">
    <property type="component" value="Unassembled WGS sequence"/>
</dbReference>
<accession>A0A7G8TFC0</accession>
<accession>A0A6N8HW79</accession>
<keyword evidence="1" id="KW-0119">Carbohydrate metabolism</keyword>
<dbReference type="RefSeq" id="WP_066645006.1">
    <property type="nucleotide sequence ID" value="NZ_CP060286.1"/>
</dbReference>
<dbReference type="InterPro" id="IPR029058">
    <property type="entry name" value="AB_hydrolase_fold"/>
</dbReference>
<keyword evidence="1" id="KW-0858">Xylan degradation</keyword>
<sequence length="263" mass="30059">MALVEVNFHSKALDRLAVFNALIPTDAPEEVRDQKSFERPMKSFYLLHGYTGNYSDWLCGSRIQELSEKYNFAVFMPSGNNSFYLDDTDKGELFGEYVGNELVDYTRAMFPISREKEDTVIGGFSMGGYGALRTGLKYGRFGRIIALSSALILHQIAGAAHSYKDFMADYRYYTRVFGDLGRLLGSDKDPEALIRMKKETNAEIPGIYMACGTEDFLIEENRRYHEFLLAENVAHVYDETPGLHNWDFWNEQIRRAALWAIGI</sequence>
<dbReference type="OrthoDB" id="9803578at2"/>
<name>A0A6N8HW79_9FIRM</name>
<proteinExistence type="predicted"/>
<evidence type="ECO:0000313" key="4">
    <source>
        <dbReference type="Proteomes" id="UP000515909"/>
    </source>
</evidence>
<dbReference type="GO" id="GO:0031176">
    <property type="term" value="F:endo-1,4-beta-xylanase activity"/>
    <property type="evidence" value="ECO:0007669"/>
    <property type="project" value="UniProtKB-EC"/>
</dbReference>
<dbReference type="KEGG" id="cfem:HCR03_08935"/>
<dbReference type="Gene3D" id="3.40.50.1820">
    <property type="entry name" value="alpha/beta hydrolase"/>
    <property type="match status" value="1"/>
</dbReference>